<proteinExistence type="inferred from homology"/>
<evidence type="ECO:0000313" key="4">
    <source>
        <dbReference type="EMBL" id="ETO26036.1"/>
    </source>
</evidence>
<dbReference type="EMBL" id="ASPP01008129">
    <property type="protein sequence ID" value="ETO26036.1"/>
    <property type="molecule type" value="Genomic_DNA"/>
</dbReference>
<dbReference type="InterPro" id="IPR032466">
    <property type="entry name" value="Metal_Hydrolase"/>
</dbReference>
<sequence length="217" mass="24965">MGQQAHPDRFKGVVSVNLTDPCDAVQQIDYYVKKHNFKAVRVVPWIWDMPPTNRYYYPIFVKCVELDIPFCTQVGHTGPLCPSETGRPIPYIDRVALDFPQLKIIGGHIGYPWINEMISCAWKHANVYIDTSAYLPKYYPKELIDFMNTNGADRVMFGTNYPQLMLDACVQSALTHLKLKNKQVQSNFLYENAIRVFKLDSKTTNKSNKKSHDKAKL</sequence>
<protein>
    <submittedName>
        <fullName evidence="4">Amidohydrolase 2</fullName>
    </submittedName>
</protein>
<dbReference type="GO" id="GO:0016831">
    <property type="term" value="F:carboxy-lyase activity"/>
    <property type="evidence" value="ECO:0007669"/>
    <property type="project" value="UniProtKB-KW"/>
</dbReference>
<keyword evidence="2" id="KW-0210">Decarboxylase</keyword>
<evidence type="ECO:0000256" key="2">
    <source>
        <dbReference type="RuleBase" id="RU366045"/>
    </source>
</evidence>
<comment type="similarity">
    <text evidence="2">Belongs to the metallo-dependent hydrolases superfamily.</text>
</comment>
<keyword evidence="1 2" id="KW-0456">Lyase</keyword>
<feature type="domain" description="Amidohydrolase-related" evidence="3">
    <location>
        <begin position="5"/>
        <end position="199"/>
    </location>
</feature>
<accession>X6NJ61</accession>
<evidence type="ECO:0000256" key="1">
    <source>
        <dbReference type="ARBA" id="ARBA00023239"/>
    </source>
</evidence>
<dbReference type="OrthoDB" id="432010at2759"/>
<keyword evidence="5" id="KW-1185">Reference proteome</keyword>
<dbReference type="AlphaFoldDB" id="X6NJ61"/>
<dbReference type="Proteomes" id="UP000023152">
    <property type="component" value="Unassembled WGS sequence"/>
</dbReference>
<dbReference type="InterPro" id="IPR006680">
    <property type="entry name" value="Amidohydro-rel"/>
</dbReference>
<gene>
    <name evidence="4" type="ORF">RFI_11104</name>
</gene>
<evidence type="ECO:0000259" key="3">
    <source>
        <dbReference type="Pfam" id="PF04909"/>
    </source>
</evidence>
<dbReference type="OMA" id="PAIFHTG"/>
<dbReference type="PANTHER" id="PTHR21240">
    <property type="entry name" value="2-AMINO-3-CARBOXYLMUCONATE-6-SEMIALDEHYDE DECARBOXYLASE"/>
    <property type="match status" value="1"/>
</dbReference>
<dbReference type="GO" id="GO:0016787">
    <property type="term" value="F:hydrolase activity"/>
    <property type="evidence" value="ECO:0007669"/>
    <property type="project" value="UniProtKB-KW"/>
</dbReference>
<name>X6NJ61_RETFI</name>
<evidence type="ECO:0000313" key="5">
    <source>
        <dbReference type="Proteomes" id="UP000023152"/>
    </source>
</evidence>
<reference evidence="4 5" key="1">
    <citation type="journal article" date="2013" name="Curr. Biol.">
        <title>The Genome of the Foraminiferan Reticulomyxa filosa.</title>
        <authorList>
            <person name="Glockner G."/>
            <person name="Hulsmann N."/>
            <person name="Schleicher M."/>
            <person name="Noegel A.A."/>
            <person name="Eichinger L."/>
            <person name="Gallinger C."/>
            <person name="Pawlowski J."/>
            <person name="Sierra R."/>
            <person name="Euteneuer U."/>
            <person name="Pillet L."/>
            <person name="Moustafa A."/>
            <person name="Platzer M."/>
            <person name="Groth M."/>
            <person name="Szafranski K."/>
            <person name="Schliwa M."/>
        </authorList>
    </citation>
    <scope>NUCLEOTIDE SEQUENCE [LARGE SCALE GENOMIC DNA]</scope>
</reference>
<dbReference type="SUPFAM" id="SSF51556">
    <property type="entry name" value="Metallo-dependent hydrolases"/>
    <property type="match status" value="1"/>
</dbReference>
<dbReference type="PANTHER" id="PTHR21240:SF19">
    <property type="entry name" value="CATALYTIC_ HYDROLASE"/>
    <property type="match status" value="1"/>
</dbReference>
<dbReference type="Pfam" id="PF04909">
    <property type="entry name" value="Amidohydro_2"/>
    <property type="match status" value="1"/>
</dbReference>
<dbReference type="Gene3D" id="3.20.20.140">
    <property type="entry name" value="Metal-dependent hydrolases"/>
    <property type="match status" value="1"/>
</dbReference>
<keyword evidence="4" id="KW-0378">Hydrolase</keyword>
<comment type="caution">
    <text evidence="4">The sequence shown here is derived from an EMBL/GenBank/DDBJ whole genome shotgun (WGS) entry which is preliminary data.</text>
</comment>
<dbReference type="InterPro" id="IPR032465">
    <property type="entry name" value="ACMSD"/>
</dbReference>
<organism evidence="4 5">
    <name type="scientific">Reticulomyxa filosa</name>
    <dbReference type="NCBI Taxonomy" id="46433"/>
    <lineage>
        <taxon>Eukaryota</taxon>
        <taxon>Sar</taxon>
        <taxon>Rhizaria</taxon>
        <taxon>Retaria</taxon>
        <taxon>Foraminifera</taxon>
        <taxon>Monothalamids</taxon>
        <taxon>Reticulomyxidae</taxon>
        <taxon>Reticulomyxa</taxon>
    </lineage>
</organism>